<organism evidence="2 3">
    <name type="scientific">Dyella thiooxydans</name>
    <dbReference type="NCBI Taxonomy" id="445710"/>
    <lineage>
        <taxon>Bacteria</taxon>
        <taxon>Pseudomonadati</taxon>
        <taxon>Pseudomonadota</taxon>
        <taxon>Gammaproteobacteria</taxon>
        <taxon>Lysobacterales</taxon>
        <taxon>Rhodanobacteraceae</taxon>
        <taxon>Dyella</taxon>
    </lineage>
</organism>
<evidence type="ECO:0000313" key="3">
    <source>
        <dbReference type="Proteomes" id="UP000077255"/>
    </source>
</evidence>
<gene>
    <name evidence="2" type="ORF">ATSB10_12990</name>
</gene>
<dbReference type="AlphaFoldDB" id="A0A160MZC8"/>
<protein>
    <submittedName>
        <fullName evidence="2">Uncharacterized protein</fullName>
    </submittedName>
</protein>
<sequence>MASLNHLTVPLSRSDMTHSDYAPRDRLPARPGGSRLGHAQRG</sequence>
<feature type="compositionally biased region" description="Basic and acidic residues" evidence="1">
    <location>
        <begin position="15"/>
        <end position="28"/>
    </location>
</feature>
<dbReference type="KEGG" id="dtx:ATSB10_12990"/>
<evidence type="ECO:0000256" key="1">
    <source>
        <dbReference type="SAM" id="MobiDB-lite"/>
    </source>
</evidence>
<name>A0A160MZC8_9GAMM</name>
<reference evidence="2 3" key="1">
    <citation type="submission" date="2016-02" db="EMBL/GenBank/DDBJ databases">
        <title>Complete genome sequencing and analysis of ATSB10, Dyella thiooxydans isolated from rhizosphere soil of sunflower (Helianthus annuus L.).</title>
        <authorList>
            <person name="Lee Y."/>
            <person name="Hwangbo K."/>
            <person name="Chung H."/>
            <person name="Yoo J."/>
            <person name="Kim K.Y."/>
            <person name="Sa T.M."/>
            <person name="Um Y."/>
            <person name="Madhaiyan M."/>
        </authorList>
    </citation>
    <scope>NUCLEOTIDE SEQUENCE [LARGE SCALE GENOMIC DNA]</scope>
    <source>
        <strain evidence="2 3">ATSB10</strain>
    </source>
</reference>
<keyword evidence="3" id="KW-1185">Reference proteome</keyword>
<dbReference type="Proteomes" id="UP000077255">
    <property type="component" value="Chromosome"/>
</dbReference>
<accession>A0A160MZC8</accession>
<proteinExistence type="predicted"/>
<feature type="region of interest" description="Disordered" evidence="1">
    <location>
        <begin position="1"/>
        <end position="42"/>
    </location>
</feature>
<dbReference type="EMBL" id="CP014841">
    <property type="protein sequence ID" value="AND68753.1"/>
    <property type="molecule type" value="Genomic_DNA"/>
</dbReference>
<evidence type="ECO:0000313" key="2">
    <source>
        <dbReference type="EMBL" id="AND68753.1"/>
    </source>
</evidence>